<dbReference type="Gene3D" id="3.40.50.1820">
    <property type="entry name" value="alpha/beta hydrolase"/>
    <property type="match status" value="1"/>
</dbReference>
<dbReference type="Pfam" id="PF07819">
    <property type="entry name" value="PGAP1"/>
    <property type="match status" value="1"/>
</dbReference>
<protein>
    <submittedName>
        <fullName evidence="2">Alpha/beta hydrolase</fullName>
    </submittedName>
</protein>
<dbReference type="RefSeq" id="WP_284101060.1">
    <property type="nucleotide sequence ID" value="NZ_JARRAF010000012.1"/>
</dbReference>
<keyword evidence="3" id="KW-1185">Reference proteome</keyword>
<accession>A0ABT7DXF0</accession>
<gene>
    <name evidence="2" type="ORF">PZA18_11870</name>
</gene>
<dbReference type="PANTHER" id="PTHR37946:SF1">
    <property type="entry name" value="SLL1969 PROTEIN"/>
    <property type="match status" value="1"/>
</dbReference>
<keyword evidence="2" id="KW-0378">Hydrolase</keyword>
<reference evidence="2" key="1">
    <citation type="submission" date="2023-03" db="EMBL/GenBank/DDBJ databases">
        <title>Chitinimonas shenzhenensis gen. nov., sp. nov., a novel member of family Burkholderiaceae isolated from activated sludge collected in Shen Zhen, China.</title>
        <authorList>
            <person name="Wang X."/>
        </authorList>
    </citation>
    <scope>NUCLEOTIDE SEQUENCE</scope>
    <source>
        <strain evidence="2">DQS-5</strain>
    </source>
</reference>
<dbReference type="EMBL" id="JARRAF010000012">
    <property type="protein sequence ID" value="MDK2124746.1"/>
    <property type="molecule type" value="Genomic_DNA"/>
</dbReference>
<dbReference type="Proteomes" id="UP001172778">
    <property type="component" value="Unassembled WGS sequence"/>
</dbReference>
<evidence type="ECO:0000259" key="1">
    <source>
        <dbReference type="Pfam" id="PF07819"/>
    </source>
</evidence>
<dbReference type="SUPFAM" id="SSF53474">
    <property type="entry name" value="alpha/beta-Hydrolases"/>
    <property type="match status" value="1"/>
</dbReference>
<dbReference type="InterPro" id="IPR029058">
    <property type="entry name" value="AB_hydrolase_fold"/>
</dbReference>
<feature type="domain" description="GPI inositol-deacylase PGAP1-like alpha/beta" evidence="1">
    <location>
        <begin position="149"/>
        <end position="314"/>
    </location>
</feature>
<organism evidence="2 3">
    <name type="scientific">Parachitinimonas caeni</name>
    <dbReference type="NCBI Taxonomy" id="3031301"/>
    <lineage>
        <taxon>Bacteria</taxon>
        <taxon>Pseudomonadati</taxon>
        <taxon>Pseudomonadota</taxon>
        <taxon>Betaproteobacteria</taxon>
        <taxon>Neisseriales</taxon>
        <taxon>Chitinibacteraceae</taxon>
        <taxon>Parachitinimonas</taxon>
    </lineage>
</organism>
<dbReference type="InterPro" id="IPR012908">
    <property type="entry name" value="PGAP1-ab_dom-like"/>
</dbReference>
<sequence>MSKFAAYRSGKHLHPSDLRAAAQLTTQAVLGASQIAEELHQTFWSTLGFRGGEQPGQARGITGMFYRTFNELTRMVGSGVDSVLTLIEPDLPCEDGSPQRESVIAALNGVMGDKLAATNNPLATRMSIRYEGQAIDWRSPPDPDVASSKVLLLIHGLCMSELQWHTGYHDGANDYGSVLAKTRGYTPLYLRYNSGLHISDNGWELANQLETLHDYWATPVQEISVLAHSMGGLLIRSAVYQAQQAGMHWPERLKNIVFLGTPHHGAPLEQAGNWLEGILRKLPYAAPFANLGQVRSAGITDLRHGHVLAEDWHGQDRYQRIPDQRRHLPLPEGVACHTIAATTAPRRNDLMARLLGDGLVLLPSALGQHTDPSRSLSFAEEAQWIACRMNHMALLNHPRVLRKLLRWLPAH</sequence>
<dbReference type="PANTHER" id="PTHR37946">
    <property type="entry name" value="SLL1969 PROTEIN"/>
    <property type="match status" value="1"/>
</dbReference>
<evidence type="ECO:0000313" key="3">
    <source>
        <dbReference type="Proteomes" id="UP001172778"/>
    </source>
</evidence>
<name>A0ABT7DXF0_9NEIS</name>
<evidence type="ECO:0000313" key="2">
    <source>
        <dbReference type="EMBL" id="MDK2124746.1"/>
    </source>
</evidence>
<comment type="caution">
    <text evidence="2">The sequence shown here is derived from an EMBL/GenBank/DDBJ whole genome shotgun (WGS) entry which is preliminary data.</text>
</comment>
<proteinExistence type="predicted"/>
<dbReference type="GO" id="GO:0016787">
    <property type="term" value="F:hydrolase activity"/>
    <property type="evidence" value="ECO:0007669"/>
    <property type="project" value="UniProtKB-KW"/>
</dbReference>